<evidence type="ECO:0000256" key="7">
    <source>
        <dbReference type="ARBA" id="ARBA00047464"/>
    </source>
</evidence>
<dbReference type="RefSeq" id="WP_290178528.1">
    <property type="nucleotide sequence ID" value="NZ_CP046980.1"/>
</dbReference>
<dbReference type="SUPFAM" id="SSF51735">
    <property type="entry name" value="NAD(P)-binding Rossmann-fold domains"/>
    <property type="match status" value="1"/>
</dbReference>
<keyword evidence="6 8" id="KW-0627">Porphyrin biosynthesis</keyword>
<feature type="binding site" evidence="8 10">
    <location>
        <begin position="49"/>
        <end position="52"/>
    </location>
    <ligand>
        <name>substrate</name>
    </ligand>
</feature>
<dbReference type="AlphaFoldDB" id="A0A931GRX6"/>
<reference evidence="17" key="1">
    <citation type="submission" date="2020-11" db="EMBL/GenBank/DDBJ databases">
        <title>Sequencing the genomes of 1000 actinobacteria strains.</title>
        <authorList>
            <person name="Klenk H.-P."/>
        </authorList>
    </citation>
    <scope>NUCLEOTIDE SEQUENCE</scope>
    <source>
        <strain evidence="17">DSM 45632</strain>
    </source>
</reference>
<evidence type="ECO:0000256" key="3">
    <source>
        <dbReference type="ARBA" id="ARBA00012970"/>
    </source>
</evidence>
<dbReference type="InterPro" id="IPR015896">
    <property type="entry name" value="4pyrrol_synth_GluRdtase_dimer"/>
</dbReference>
<dbReference type="NCBIfam" id="NF000744">
    <property type="entry name" value="PRK00045.1-3"/>
    <property type="match status" value="1"/>
</dbReference>
<feature type="domain" description="Glutamyl-tRNA reductase N-terminal" evidence="16">
    <location>
        <begin position="6"/>
        <end position="156"/>
    </location>
</feature>
<dbReference type="Pfam" id="PF00745">
    <property type="entry name" value="GlutR_dimer"/>
    <property type="match status" value="1"/>
</dbReference>
<evidence type="ECO:0000256" key="8">
    <source>
        <dbReference type="HAMAP-Rule" id="MF_00087"/>
    </source>
</evidence>
<evidence type="ECO:0000256" key="9">
    <source>
        <dbReference type="PIRSR" id="PIRSR000445-1"/>
    </source>
</evidence>
<comment type="domain">
    <text evidence="8">Possesses an unusual extended V-shaped dimeric structure with each monomer consisting of three distinct domains arranged along a curved 'spinal' alpha-helix. The N-terminal catalytic domain specifically recognizes the glutamate moiety of the substrate. The second domain is the NADPH-binding domain, and the third C-terminal domain is responsible for dimerization.</text>
</comment>
<dbReference type="EC" id="1.2.1.70" evidence="3 8"/>
<evidence type="ECO:0000313" key="17">
    <source>
        <dbReference type="EMBL" id="MBG6122458.1"/>
    </source>
</evidence>
<dbReference type="FunFam" id="3.30.460.30:FF:000001">
    <property type="entry name" value="Glutamyl-tRNA reductase"/>
    <property type="match status" value="1"/>
</dbReference>
<name>A0A931GRX6_9CORY</name>
<feature type="binding site" evidence="8 10">
    <location>
        <position position="120"/>
    </location>
    <ligand>
        <name>substrate</name>
    </ligand>
</feature>
<comment type="pathway">
    <text evidence="1 8 13">Porphyrin-containing compound metabolism; protoporphyrin-IX biosynthesis; 5-aminolevulinate from L-glutamyl-tRNA(Glu): step 1/2.</text>
</comment>
<keyword evidence="18" id="KW-1185">Reference proteome</keyword>
<dbReference type="Gene3D" id="3.40.50.720">
    <property type="entry name" value="NAD(P)-binding Rossmann-like Domain"/>
    <property type="match status" value="1"/>
</dbReference>
<evidence type="ECO:0000256" key="10">
    <source>
        <dbReference type="PIRSR" id="PIRSR000445-2"/>
    </source>
</evidence>
<dbReference type="InterPro" id="IPR018214">
    <property type="entry name" value="GluRdtase_CS"/>
</dbReference>
<dbReference type="NCBIfam" id="TIGR01035">
    <property type="entry name" value="hemA"/>
    <property type="match status" value="1"/>
</dbReference>
<dbReference type="InterPro" id="IPR036343">
    <property type="entry name" value="GluRdtase_N_sf"/>
</dbReference>
<dbReference type="GO" id="GO:0050661">
    <property type="term" value="F:NADP binding"/>
    <property type="evidence" value="ECO:0007669"/>
    <property type="project" value="InterPro"/>
</dbReference>
<dbReference type="Pfam" id="PF05201">
    <property type="entry name" value="GlutR_N"/>
    <property type="match status" value="1"/>
</dbReference>
<dbReference type="CDD" id="cd05213">
    <property type="entry name" value="NAD_bind_Glutamyl_tRNA_reduct"/>
    <property type="match status" value="1"/>
</dbReference>
<evidence type="ECO:0000256" key="12">
    <source>
        <dbReference type="PIRSR" id="PIRSR000445-4"/>
    </source>
</evidence>
<dbReference type="Pfam" id="PF01488">
    <property type="entry name" value="Shikimate_DH"/>
    <property type="match status" value="1"/>
</dbReference>
<dbReference type="GO" id="GO:0008883">
    <property type="term" value="F:glutamyl-tRNA reductase activity"/>
    <property type="evidence" value="ECO:0007669"/>
    <property type="project" value="UniProtKB-UniRule"/>
</dbReference>
<keyword evidence="4 8" id="KW-0521">NADP</keyword>
<comment type="caution">
    <text evidence="17">The sequence shown here is derived from an EMBL/GenBank/DDBJ whole genome shotgun (WGS) entry which is preliminary data.</text>
</comment>
<comment type="catalytic activity">
    <reaction evidence="7 8 13">
        <text>(S)-4-amino-5-oxopentanoate + tRNA(Glu) + NADP(+) = L-glutamyl-tRNA(Glu) + NADPH + H(+)</text>
        <dbReference type="Rhea" id="RHEA:12344"/>
        <dbReference type="Rhea" id="RHEA-COMP:9663"/>
        <dbReference type="Rhea" id="RHEA-COMP:9680"/>
        <dbReference type="ChEBI" id="CHEBI:15378"/>
        <dbReference type="ChEBI" id="CHEBI:57501"/>
        <dbReference type="ChEBI" id="CHEBI:57783"/>
        <dbReference type="ChEBI" id="CHEBI:58349"/>
        <dbReference type="ChEBI" id="CHEBI:78442"/>
        <dbReference type="ChEBI" id="CHEBI:78520"/>
        <dbReference type="EC" id="1.2.1.70"/>
    </reaction>
</comment>
<comment type="similarity">
    <text evidence="2 8 13">Belongs to the glutamyl-tRNA reductase family.</text>
</comment>
<dbReference type="PANTHER" id="PTHR43013:SF1">
    <property type="entry name" value="GLUTAMYL-TRNA REDUCTASE"/>
    <property type="match status" value="1"/>
</dbReference>
<evidence type="ECO:0000256" key="11">
    <source>
        <dbReference type="PIRSR" id="PIRSR000445-3"/>
    </source>
</evidence>
<dbReference type="PROSITE" id="PS00747">
    <property type="entry name" value="GLUTR"/>
    <property type="match status" value="1"/>
</dbReference>
<evidence type="ECO:0000256" key="2">
    <source>
        <dbReference type="ARBA" id="ARBA00005916"/>
    </source>
</evidence>
<feature type="domain" description="Quinate/shikimate 5-dehydrogenase/glutamyl-tRNA reductase" evidence="15">
    <location>
        <begin position="180"/>
        <end position="306"/>
    </location>
</feature>
<evidence type="ECO:0000259" key="15">
    <source>
        <dbReference type="Pfam" id="PF01488"/>
    </source>
</evidence>
<feature type="binding site" evidence="8 10">
    <location>
        <begin position="114"/>
        <end position="116"/>
    </location>
    <ligand>
        <name>substrate</name>
    </ligand>
</feature>
<comment type="subunit">
    <text evidence="8">Homodimer.</text>
</comment>
<sequence length="452" mass="47894">MGVLVVGMSHHSAPVAVLEKLSMDAQHRVFAATALIEEAPLSEAMIISTCNRMEVYVVAEAFHPGVRAVMDVLVRCSGVNAADLRRYLYVRYADAAAYHAMTVAAGLDSMVVGEQQILGQMRTAYQDAAGAGTVGPALHALAQSALRAGKRVHTETEIDSAGASMVSVALDEACAAMGRADLSGRTAVVLGAGAMSSLAATQLGRLGVERLIVANRTRERAQRLAEHSSQAGVAAEVVDFDARAEAIERADIVVSATASGGFTVTPEVLGTAPGSRVLVDLSLPRDIDDAVDDLPGIHLINIERLSASIGQSVAGPAREAAEAIVAEEMEAYSTDQRVREIAPVVTELRVAASRTADDELSKLRTRLPQLGDDEFAEVTRAMKRVVDKLLHHPTVKIKEIASAGDMEDLETTIGELFGLEDEVVAHRTPTFNFEASQLTGLCDLKRQAPNGE</sequence>
<proteinExistence type="inferred from homology"/>
<dbReference type="HAMAP" id="MF_00087">
    <property type="entry name" value="Glu_tRNA_reductase"/>
    <property type="match status" value="1"/>
</dbReference>
<dbReference type="InterPro" id="IPR036453">
    <property type="entry name" value="GluRdtase_dimer_dom_sf"/>
</dbReference>
<gene>
    <name evidence="8" type="primary">hemA</name>
    <name evidence="17" type="ORF">IW254_001427</name>
</gene>
<dbReference type="SUPFAM" id="SSF69742">
    <property type="entry name" value="Glutamyl tRNA-reductase catalytic, N-terminal domain"/>
    <property type="match status" value="1"/>
</dbReference>
<keyword evidence="5 8" id="KW-0560">Oxidoreductase</keyword>
<evidence type="ECO:0000256" key="1">
    <source>
        <dbReference type="ARBA" id="ARBA00005059"/>
    </source>
</evidence>
<evidence type="ECO:0000313" key="18">
    <source>
        <dbReference type="Proteomes" id="UP000658613"/>
    </source>
</evidence>
<evidence type="ECO:0000259" key="14">
    <source>
        <dbReference type="Pfam" id="PF00745"/>
    </source>
</evidence>
<comment type="miscellaneous">
    <text evidence="8">During catalysis, the active site Cys acts as a nucleophile attacking the alpha-carbonyl group of tRNA-bound glutamate with the formation of a thioester intermediate between enzyme and glutamate, and the concomitant release of tRNA(Glu). The thioester intermediate is finally reduced by direct hydride transfer from NADPH, to form the product GSA.</text>
</comment>
<evidence type="ECO:0000256" key="13">
    <source>
        <dbReference type="RuleBase" id="RU000584"/>
    </source>
</evidence>
<protein>
    <recommendedName>
        <fullName evidence="3 8">Glutamyl-tRNA reductase</fullName>
        <shortName evidence="8">GluTR</shortName>
        <ecNumber evidence="3 8">1.2.1.70</ecNumber>
    </recommendedName>
</protein>
<feature type="binding site" evidence="8 10">
    <location>
        <position position="109"/>
    </location>
    <ligand>
        <name>substrate</name>
    </ligand>
</feature>
<dbReference type="SUPFAM" id="SSF69075">
    <property type="entry name" value="Glutamyl tRNA-reductase dimerization domain"/>
    <property type="match status" value="1"/>
</dbReference>
<feature type="binding site" evidence="8 11">
    <location>
        <begin position="191"/>
        <end position="196"/>
    </location>
    <ligand>
        <name>NADP(+)</name>
        <dbReference type="ChEBI" id="CHEBI:58349"/>
    </ligand>
</feature>
<feature type="site" description="Important for activity" evidence="8 12">
    <location>
        <position position="99"/>
    </location>
</feature>
<comment type="function">
    <text evidence="8">Catalyzes the NADPH-dependent reduction of glutamyl-tRNA(Glu) to glutamate 1-semialdehyde (GSA).</text>
</comment>
<dbReference type="Gene3D" id="3.30.460.30">
    <property type="entry name" value="Glutamyl-tRNA reductase, N-terminal domain"/>
    <property type="match status" value="1"/>
</dbReference>
<evidence type="ECO:0000256" key="5">
    <source>
        <dbReference type="ARBA" id="ARBA00023002"/>
    </source>
</evidence>
<dbReference type="PANTHER" id="PTHR43013">
    <property type="entry name" value="GLUTAMYL-TRNA REDUCTASE"/>
    <property type="match status" value="1"/>
</dbReference>
<accession>A0A931GRX6</accession>
<dbReference type="EMBL" id="JADOUE010000001">
    <property type="protein sequence ID" value="MBG6122458.1"/>
    <property type="molecule type" value="Genomic_DNA"/>
</dbReference>
<feature type="active site" description="Nucleophile" evidence="8 9">
    <location>
        <position position="50"/>
    </location>
</feature>
<evidence type="ECO:0000259" key="16">
    <source>
        <dbReference type="Pfam" id="PF05201"/>
    </source>
</evidence>
<feature type="domain" description="Tetrapyrrole biosynthesis glutamyl-tRNA reductase dimerisation" evidence="14">
    <location>
        <begin position="320"/>
        <end position="419"/>
    </location>
</feature>
<dbReference type="InterPro" id="IPR006151">
    <property type="entry name" value="Shikm_DH/Glu-tRNA_Rdtase"/>
</dbReference>
<dbReference type="GO" id="GO:0019353">
    <property type="term" value="P:protoporphyrinogen IX biosynthetic process from glutamate"/>
    <property type="evidence" value="ECO:0007669"/>
    <property type="project" value="TreeGrafter"/>
</dbReference>
<dbReference type="PIRSF" id="PIRSF000445">
    <property type="entry name" value="4pyrrol_synth_GluRdtase"/>
    <property type="match status" value="1"/>
</dbReference>
<dbReference type="InterPro" id="IPR000343">
    <property type="entry name" value="4pyrrol_synth_GluRdtase"/>
</dbReference>
<dbReference type="InterPro" id="IPR036291">
    <property type="entry name" value="NAD(P)-bd_dom_sf"/>
</dbReference>
<evidence type="ECO:0000256" key="6">
    <source>
        <dbReference type="ARBA" id="ARBA00023244"/>
    </source>
</evidence>
<dbReference type="InterPro" id="IPR015895">
    <property type="entry name" value="4pyrrol_synth_GluRdtase_N"/>
</dbReference>
<evidence type="ECO:0000256" key="4">
    <source>
        <dbReference type="ARBA" id="ARBA00022857"/>
    </source>
</evidence>
<dbReference type="Proteomes" id="UP000658613">
    <property type="component" value="Unassembled WGS sequence"/>
</dbReference>
<organism evidence="17 18">
    <name type="scientific">Corynebacterium aquatimens</name>
    <dbReference type="NCBI Taxonomy" id="1190508"/>
    <lineage>
        <taxon>Bacteria</taxon>
        <taxon>Bacillati</taxon>
        <taxon>Actinomycetota</taxon>
        <taxon>Actinomycetes</taxon>
        <taxon>Mycobacteriales</taxon>
        <taxon>Corynebacteriaceae</taxon>
        <taxon>Corynebacterium</taxon>
    </lineage>
</organism>